<evidence type="ECO:0000313" key="3">
    <source>
        <dbReference type="Proteomes" id="UP000256585"/>
    </source>
</evidence>
<keyword evidence="1" id="KW-1133">Transmembrane helix</keyword>
<dbReference type="AlphaFoldDB" id="A0A3T0TTF5"/>
<feature type="transmembrane region" description="Helical" evidence="1">
    <location>
        <begin position="93"/>
        <end position="114"/>
    </location>
</feature>
<keyword evidence="1" id="KW-0472">Membrane</keyword>
<gene>
    <name evidence="2" type="ORF">DMC14_000895</name>
</gene>
<dbReference type="EMBL" id="CP033058">
    <property type="protein sequence ID" value="AZZ65350.1"/>
    <property type="molecule type" value="Genomic_DNA"/>
</dbReference>
<proteinExistence type="predicted"/>
<keyword evidence="3" id="KW-1185">Reference proteome</keyword>
<reference evidence="2" key="1">
    <citation type="submission" date="2019-03" db="EMBL/GenBank/DDBJ databases">
        <title>Draft Sequence and Annotation of the Mycoplasma phocicerebrale Strain 1049T Genome.</title>
        <authorList>
            <person name="Frasca S.Jr."/>
            <person name="Kutish G.F."/>
            <person name="Castellanos Gell J."/>
            <person name="Michaels D.L."/>
            <person name="Brown D.R."/>
        </authorList>
    </citation>
    <scope>NUCLEOTIDE SEQUENCE</scope>
    <source>
        <strain evidence="2">1049</strain>
    </source>
</reference>
<protein>
    <submittedName>
        <fullName evidence="2">Uncharacterized protein</fullName>
    </submittedName>
</protein>
<dbReference type="KEGG" id="mphc:DMC14_000895"/>
<dbReference type="Proteomes" id="UP000256585">
    <property type="component" value="Chromosome"/>
</dbReference>
<accession>A0A3T0TTF5</accession>
<sequence>MKKQNKKEELKYTKSKIVRELDWDKIFTDQVHTIYEPLVAKIKPALDKVYKKIVLDEHAEEIKFIDENVTKIQNLHSEIKVEKKTKKITAKKVCNGFILFFSFLLIGLPFLGFYRKNRKAIKDFKEYSKIRLDEISKLIVNNNIILTPIYNKFSILEWKNMLLKEMEINKVNNIEVSEIAFYLLSPTFYSFYSVNKYDIRNSYYYDILFGVEVWQNIVTSATVYKQIKTKDGWTSIPITAYHSEPTPFITTKHSVNIPTNYLPELTFNPNSERLNQKQYNHKLKKGEFLLENPEFYQYFNFDFNDKIKFTTYFQLKTQENFIDFAKYFDNDTYALRKYKKNLYTTRVYNENRLSYSNVHNWLQLLVDLKQPINSDHIYNVIYNIMTSTLKPIFKSITQAYLNKNIASEDLNTQGYYLSTYKDDKKYIQTNKIGLFEIFNKAVMGFKYKLESFNPARKPSFEIKEILEDNFGEGTVAMRIQMSSYWEENLIDSVYKSGVIINVPFVRYNSFNEQKWVIYSPKYKTKNDGSFVSFNDTQYEKSVLNFLKYGFDNNFTNFSYNTVAANNKEELEFNISLIKKIVDGNDKNSNNIKVLIDNQGLFIFINKKINSKEIEKIFNLL</sequence>
<name>A0A3T0TTF5_9BACT</name>
<evidence type="ECO:0000313" key="2">
    <source>
        <dbReference type="EMBL" id="AZZ65350.1"/>
    </source>
</evidence>
<dbReference type="RefSeq" id="WP_116171835.1">
    <property type="nucleotide sequence ID" value="NZ_CP033058.2"/>
</dbReference>
<evidence type="ECO:0000256" key="1">
    <source>
        <dbReference type="SAM" id="Phobius"/>
    </source>
</evidence>
<organism evidence="2 3">
    <name type="scientific">Metamycoplasma phocicerebrale</name>
    <dbReference type="NCBI Taxonomy" id="142649"/>
    <lineage>
        <taxon>Bacteria</taxon>
        <taxon>Bacillati</taxon>
        <taxon>Mycoplasmatota</taxon>
        <taxon>Mycoplasmoidales</taxon>
        <taxon>Metamycoplasmataceae</taxon>
        <taxon>Metamycoplasma</taxon>
    </lineage>
</organism>
<keyword evidence="1" id="KW-0812">Transmembrane</keyword>
<dbReference type="OrthoDB" id="399091at2"/>